<dbReference type="RefSeq" id="WP_345508839.1">
    <property type="nucleotide sequence ID" value="NZ_BAABIW010000026.1"/>
</dbReference>
<comment type="caution">
    <text evidence="2">The sequence shown here is derived from an EMBL/GenBank/DDBJ whole genome shotgun (WGS) entry which is preliminary data.</text>
</comment>
<gene>
    <name evidence="2" type="ORF">GCM10023258_35350</name>
</gene>
<protein>
    <recommendedName>
        <fullName evidence="4">Antitoxin</fullName>
    </recommendedName>
</protein>
<sequence>MPSPHGFDHVARGEDVVITHHGRPATTLRGRRAAEFLADVQTEDPQELMARLTGNYRRGNERQARRHPRNSGR</sequence>
<dbReference type="Proteomes" id="UP001500427">
    <property type="component" value="Unassembled WGS sequence"/>
</dbReference>
<proteinExistence type="predicted"/>
<evidence type="ECO:0000313" key="3">
    <source>
        <dbReference type="Proteomes" id="UP001500427"/>
    </source>
</evidence>
<evidence type="ECO:0000256" key="1">
    <source>
        <dbReference type="SAM" id="MobiDB-lite"/>
    </source>
</evidence>
<feature type="compositionally biased region" description="Basic residues" evidence="1">
    <location>
        <begin position="64"/>
        <end position="73"/>
    </location>
</feature>
<keyword evidence="3" id="KW-1185">Reference proteome</keyword>
<accession>A0ABP9JN50</accession>
<name>A0ABP9JN50_9MICO</name>
<reference evidence="3" key="1">
    <citation type="journal article" date="2019" name="Int. J. Syst. Evol. Microbiol.">
        <title>The Global Catalogue of Microorganisms (GCM) 10K type strain sequencing project: providing services to taxonomists for standard genome sequencing and annotation.</title>
        <authorList>
            <consortium name="The Broad Institute Genomics Platform"/>
            <consortium name="The Broad Institute Genome Sequencing Center for Infectious Disease"/>
            <person name="Wu L."/>
            <person name="Ma J."/>
        </authorList>
    </citation>
    <scope>NUCLEOTIDE SEQUENCE [LARGE SCALE GENOMIC DNA]</scope>
    <source>
        <strain evidence="3">JCM 17687</strain>
    </source>
</reference>
<organism evidence="2 3">
    <name type="scientific">Terrabacter aeriphilus</name>
    <dbReference type="NCBI Taxonomy" id="515662"/>
    <lineage>
        <taxon>Bacteria</taxon>
        <taxon>Bacillati</taxon>
        <taxon>Actinomycetota</taxon>
        <taxon>Actinomycetes</taxon>
        <taxon>Micrococcales</taxon>
        <taxon>Intrasporangiaceae</taxon>
        <taxon>Terrabacter</taxon>
    </lineage>
</organism>
<evidence type="ECO:0000313" key="2">
    <source>
        <dbReference type="EMBL" id="GAA5034524.1"/>
    </source>
</evidence>
<dbReference type="EMBL" id="BAABIW010000026">
    <property type="protein sequence ID" value="GAA5034524.1"/>
    <property type="molecule type" value="Genomic_DNA"/>
</dbReference>
<feature type="region of interest" description="Disordered" evidence="1">
    <location>
        <begin position="46"/>
        <end position="73"/>
    </location>
</feature>
<evidence type="ECO:0008006" key="4">
    <source>
        <dbReference type="Google" id="ProtNLM"/>
    </source>
</evidence>